<keyword evidence="1" id="KW-0812">Transmembrane</keyword>
<name>A0A165E8C7_EXIGL</name>
<evidence type="ECO:0000313" key="4">
    <source>
        <dbReference type="Proteomes" id="UP000077266"/>
    </source>
</evidence>
<dbReference type="EMBL" id="KV426160">
    <property type="protein sequence ID" value="KZV86301.1"/>
    <property type="molecule type" value="Genomic_DNA"/>
</dbReference>
<dbReference type="InterPro" id="IPR045340">
    <property type="entry name" value="DUF6533"/>
</dbReference>
<evidence type="ECO:0000259" key="2">
    <source>
        <dbReference type="Pfam" id="PF20151"/>
    </source>
</evidence>
<gene>
    <name evidence="3" type="ORF">EXIGLDRAFT_840873</name>
</gene>
<dbReference type="Proteomes" id="UP000077266">
    <property type="component" value="Unassembled WGS sequence"/>
</dbReference>
<dbReference type="OrthoDB" id="3350812at2759"/>
<dbReference type="Pfam" id="PF20151">
    <property type="entry name" value="DUF6533"/>
    <property type="match status" value="1"/>
</dbReference>
<proteinExistence type="predicted"/>
<accession>A0A165E8C7</accession>
<feature type="domain" description="DUF6533" evidence="2">
    <location>
        <begin position="34"/>
        <end position="77"/>
    </location>
</feature>
<dbReference type="AlphaFoldDB" id="A0A165E8C7"/>
<organism evidence="3 4">
    <name type="scientific">Exidia glandulosa HHB12029</name>
    <dbReference type="NCBI Taxonomy" id="1314781"/>
    <lineage>
        <taxon>Eukaryota</taxon>
        <taxon>Fungi</taxon>
        <taxon>Dikarya</taxon>
        <taxon>Basidiomycota</taxon>
        <taxon>Agaricomycotina</taxon>
        <taxon>Agaricomycetes</taxon>
        <taxon>Auriculariales</taxon>
        <taxon>Exidiaceae</taxon>
        <taxon>Exidia</taxon>
    </lineage>
</organism>
<feature type="transmembrane region" description="Helical" evidence="1">
    <location>
        <begin position="133"/>
        <end position="153"/>
    </location>
</feature>
<dbReference type="InParanoid" id="A0A165E8C7"/>
<evidence type="ECO:0000256" key="1">
    <source>
        <dbReference type="SAM" id="Phobius"/>
    </source>
</evidence>
<feature type="transmembrane region" description="Helical" evidence="1">
    <location>
        <begin position="100"/>
        <end position="121"/>
    </location>
</feature>
<keyword evidence="1" id="KW-0472">Membrane</keyword>
<keyword evidence="4" id="KW-1185">Reference proteome</keyword>
<reference evidence="3 4" key="1">
    <citation type="journal article" date="2016" name="Mol. Biol. Evol.">
        <title>Comparative Genomics of Early-Diverging Mushroom-Forming Fungi Provides Insights into the Origins of Lignocellulose Decay Capabilities.</title>
        <authorList>
            <person name="Nagy L.G."/>
            <person name="Riley R."/>
            <person name="Tritt A."/>
            <person name="Adam C."/>
            <person name="Daum C."/>
            <person name="Floudas D."/>
            <person name="Sun H."/>
            <person name="Yadav J.S."/>
            <person name="Pangilinan J."/>
            <person name="Larsson K.H."/>
            <person name="Matsuura K."/>
            <person name="Barry K."/>
            <person name="Labutti K."/>
            <person name="Kuo R."/>
            <person name="Ohm R.A."/>
            <person name="Bhattacharya S.S."/>
            <person name="Shirouzu T."/>
            <person name="Yoshinaga Y."/>
            <person name="Martin F.M."/>
            <person name="Grigoriev I.V."/>
            <person name="Hibbett D.S."/>
        </authorList>
    </citation>
    <scope>NUCLEOTIDE SEQUENCE [LARGE SCALE GENOMIC DNA]</scope>
    <source>
        <strain evidence="3 4">HHB12029</strain>
    </source>
</reference>
<evidence type="ECO:0000313" key="3">
    <source>
        <dbReference type="EMBL" id="KZV86301.1"/>
    </source>
</evidence>
<sequence>MAEGAPSPEAAAQAQAALLELLLGTLRRSDIVRCVNVASTCLFMYDHAVTFLDEVELIWPAAWGPGKILFLLARYLTWPELISGLIHQFFDVSGETCHNIFGYNSVSIVWGIGAAELILILRTWAIWNREKTLLIALLVFFCAVWGPETYIIVELVKKTTFVPASSFSPVLKGCIITASSQIVTNAWILLTAFEAIILALTLIKGYQHFSQGSSHLINLLYRDGILYFVYLFAISVANLVVVYTTEAEFTILLTQLQRVLYAVLSCRIILHLKAVMANHDVQTLGNSLPYAPGRRAFSQTGRDTTLNFHVDNTTSFFGTPTMGDDYPMR</sequence>
<feature type="transmembrane region" description="Helical" evidence="1">
    <location>
        <begin position="224"/>
        <end position="243"/>
    </location>
</feature>
<protein>
    <recommendedName>
        <fullName evidence="2">DUF6533 domain-containing protein</fullName>
    </recommendedName>
</protein>
<feature type="transmembrane region" description="Helical" evidence="1">
    <location>
        <begin position="186"/>
        <end position="203"/>
    </location>
</feature>
<keyword evidence="1" id="KW-1133">Transmembrane helix</keyword>